<evidence type="ECO:0000313" key="3">
    <source>
        <dbReference type="Proteomes" id="UP001203338"/>
    </source>
</evidence>
<comment type="caution">
    <text evidence="2">The sequence shown here is derived from an EMBL/GenBank/DDBJ whole genome shotgun (WGS) entry which is preliminary data.</text>
</comment>
<evidence type="ECO:0000313" key="2">
    <source>
        <dbReference type="EMBL" id="MCL6269365.1"/>
    </source>
</evidence>
<dbReference type="Gene3D" id="3.40.50.12780">
    <property type="entry name" value="N-terminal domain of ligase-like"/>
    <property type="match status" value="1"/>
</dbReference>
<dbReference type="EMBL" id="JAMFLX010000005">
    <property type="protein sequence ID" value="MCL6269365.1"/>
    <property type="molecule type" value="Genomic_DNA"/>
</dbReference>
<dbReference type="SUPFAM" id="SSF56801">
    <property type="entry name" value="Acetyl-CoA synthetase-like"/>
    <property type="match status" value="1"/>
</dbReference>
<accession>A0ABT0PDF2</accession>
<name>A0ABT0PDF2_9GAMM</name>
<dbReference type="RefSeq" id="WP_249698365.1">
    <property type="nucleotide sequence ID" value="NZ_JAMFLX010000005.1"/>
</dbReference>
<dbReference type="InterPro" id="IPR000873">
    <property type="entry name" value="AMP-dep_synth/lig_dom"/>
</dbReference>
<proteinExistence type="predicted"/>
<protein>
    <submittedName>
        <fullName evidence="2">AMP-binding protein</fullName>
    </submittedName>
</protein>
<organism evidence="2 3">
    <name type="scientific">Parendozoicomonas callyspongiae</name>
    <dbReference type="NCBI Taxonomy" id="2942213"/>
    <lineage>
        <taxon>Bacteria</taxon>
        <taxon>Pseudomonadati</taxon>
        <taxon>Pseudomonadota</taxon>
        <taxon>Gammaproteobacteria</taxon>
        <taxon>Oceanospirillales</taxon>
        <taxon>Endozoicomonadaceae</taxon>
        <taxon>Parendozoicomonas</taxon>
    </lineage>
</organism>
<reference evidence="2 3" key="1">
    <citation type="submission" date="2022-05" db="EMBL/GenBank/DDBJ databases">
        <authorList>
            <person name="Park J.-S."/>
        </authorList>
    </citation>
    <scope>NUCLEOTIDE SEQUENCE [LARGE SCALE GENOMIC DNA]</scope>
    <source>
        <strain evidence="2 3">2012CJ34-2</strain>
    </source>
</reference>
<evidence type="ECO:0000259" key="1">
    <source>
        <dbReference type="Pfam" id="PF00501"/>
    </source>
</evidence>
<dbReference type="Pfam" id="PF00501">
    <property type="entry name" value="AMP-binding"/>
    <property type="match status" value="1"/>
</dbReference>
<feature type="domain" description="AMP-dependent synthetase/ligase" evidence="1">
    <location>
        <begin position="29"/>
        <end position="84"/>
    </location>
</feature>
<dbReference type="InterPro" id="IPR042099">
    <property type="entry name" value="ANL_N_sf"/>
</dbReference>
<sequence>MKRDASSYPLSGIMKDSPLLIKDILLHAERTWPDREVVSLSGDGSTHRTSYGSIFRRCRKLANALNSLGVKPGERIATMAWRLPPLGNPLRHRLIWGRLPYNQPPPGS</sequence>
<dbReference type="Proteomes" id="UP001203338">
    <property type="component" value="Unassembled WGS sequence"/>
</dbReference>
<keyword evidence="3" id="KW-1185">Reference proteome</keyword>
<gene>
    <name evidence="2" type="ORF">M3P05_05320</name>
</gene>